<keyword evidence="3" id="KW-0378">Hydrolase</keyword>
<evidence type="ECO:0000256" key="1">
    <source>
        <dbReference type="SAM" id="SignalP"/>
    </source>
</evidence>
<dbReference type="AlphaFoldDB" id="A0A4Q7MHJ6"/>
<dbReference type="SUPFAM" id="SSF51338">
    <property type="entry name" value="Composite domain of metallo-dependent hydrolases"/>
    <property type="match status" value="2"/>
</dbReference>
<dbReference type="EMBL" id="SGXA01000004">
    <property type="protein sequence ID" value="RZS67003.1"/>
    <property type="molecule type" value="Genomic_DNA"/>
</dbReference>
<proteinExistence type="predicted"/>
<dbReference type="Gene3D" id="2.30.40.10">
    <property type="entry name" value="Urease, subunit C, domain 1"/>
    <property type="match status" value="1"/>
</dbReference>
<dbReference type="Pfam" id="PF01979">
    <property type="entry name" value="Amidohydro_1"/>
    <property type="match status" value="1"/>
</dbReference>
<dbReference type="InterPro" id="IPR057744">
    <property type="entry name" value="OTAase-like"/>
</dbReference>
<dbReference type="SUPFAM" id="SSF51556">
    <property type="entry name" value="Metallo-dependent hydrolases"/>
    <property type="match status" value="1"/>
</dbReference>
<dbReference type="PANTHER" id="PTHR43135:SF3">
    <property type="entry name" value="ALPHA-D-RIBOSE 1-METHYLPHOSPHONATE 5-TRIPHOSPHATE DIPHOSPHATASE"/>
    <property type="match status" value="1"/>
</dbReference>
<sequence>MKKIVVIVFCVFISRVLSGQTAVLINNVQIFDGVSEKLVTGNVLIQGDTVARISSSPIPVNRSAATQIIDGKGKFLMPGLIDAHWHTMMCAVPMTVLLTADVGYLNLVAAHEANKTLLRGFTSVRDLAGPSFGLKRAIDQGLTPGPRIYPSGAMISQSGGHGDFRLPYEVPAAPNAPLSHGDAIGGGAIADGVEAVLKRSREQLMMGATQLKLAAGGGVASSYDPIDVSQYTEEEFHAAVEAAENWGTYVTVHAYTPRAIQTALRAGVKCIDHAQLLDEPTAKMIAEKGAWLSLQAFLDNEFANPQSTAEGRAKQKMVQSGTENAFRLAKKYKIKTAWGTDLLFDPKSTKNQNALLTTLTPWYSNFEILKMATSVNAELLAFCGPRNPYPKPLGVIREGAYADLLLVEGNPIQDIKLIADPDKNFILIMKSGIVYKNLLGN</sequence>
<dbReference type="GO" id="GO:0042558">
    <property type="term" value="P:pteridine-containing compound metabolic process"/>
    <property type="evidence" value="ECO:0007669"/>
    <property type="project" value="InterPro"/>
</dbReference>
<dbReference type="GO" id="GO:0016810">
    <property type="term" value="F:hydrolase activity, acting on carbon-nitrogen (but not peptide) bonds"/>
    <property type="evidence" value="ECO:0007669"/>
    <property type="project" value="InterPro"/>
</dbReference>
<dbReference type="Proteomes" id="UP000293874">
    <property type="component" value="Unassembled WGS sequence"/>
</dbReference>
<evidence type="ECO:0000259" key="2">
    <source>
        <dbReference type="PROSITE" id="PS50972"/>
    </source>
</evidence>
<evidence type="ECO:0000313" key="4">
    <source>
        <dbReference type="Proteomes" id="UP000293874"/>
    </source>
</evidence>
<comment type="caution">
    <text evidence="3">The sequence shown here is derived from an EMBL/GenBank/DDBJ whole genome shotgun (WGS) entry which is preliminary data.</text>
</comment>
<feature type="signal peptide" evidence="1">
    <location>
        <begin position="1"/>
        <end position="18"/>
    </location>
</feature>
<reference evidence="3 4" key="1">
    <citation type="submission" date="2019-02" db="EMBL/GenBank/DDBJ databases">
        <title>Genomic Encyclopedia of Type Strains, Phase IV (KMG-IV): sequencing the most valuable type-strain genomes for metagenomic binning, comparative biology and taxonomic classification.</title>
        <authorList>
            <person name="Goeker M."/>
        </authorList>
    </citation>
    <scope>NUCLEOTIDE SEQUENCE [LARGE SCALE GENOMIC DNA]</scope>
    <source>
        <strain evidence="3 4">DSM 18116</strain>
    </source>
</reference>
<feature type="domain" description="Pterin-binding" evidence="2">
    <location>
        <begin position="168"/>
        <end position="441"/>
    </location>
</feature>
<accession>A0A4Q7MHJ6</accession>
<organism evidence="3 4">
    <name type="scientific">Pseudobacter ginsenosidimutans</name>
    <dbReference type="NCBI Taxonomy" id="661488"/>
    <lineage>
        <taxon>Bacteria</taxon>
        <taxon>Pseudomonadati</taxon>
        <taxon>Bacteroidota</taxon>
        <taxon>Chitinophagia</taxon>
        <taxon>Chitinophagales</taxon>
        <taxon>Chitinophagaceae</taxon>
        <taxon>Pseudobacter</taxon>
    </lineage>
</organism>
<dbReference type="PANTHER" id="PTHR43135">
    <property type="entry name" value="ALPHA-D-RIBOSE 1-METHYLPHOSPHONATE 5-TRIPHOSPHATE DIPHOSPHATASE"/>
    <property type="match status" value="1"/>
</dbReference>
<keyword evidence="1" id="KW-0732">Signal</keyword>
<evidence type="ECO:0000313" key="3">
    <source>
        <dbReference type="EMBL" id="RZS67003.1"/>
    </source>
</evidence>
<gene>
    <name evidence="3" type="ORF">EV199_5387</name>
</gene>
<dbReference type="InterPro" id="IPR000489">
    <property type="entry name" value="Pterin-binding_dom"/>
</dbReference>
<keyword evidence="4" id="KW-1185">Reference proteome</keyword>
<dbReference type="Gene3D" id="3.20.20.140">
    <property type="entry name" value="Metal-dependent hydrolases"/>
    <property type="match status" value="1"/>
</dbReference>
<feature type="chain" id="PRO_5020933857" evidence="1">
    <location>
        <begin position="19"/>
        <end position="441"/>
    </location>
</feature>
<dbReference type="InterPro" id="IPR011059">
    <property type="entry name" value="Metal-dep_hydrolase_composite"/>
</dbReference>
<dbReference type="CDD" id="cd01299">
    <property type="entry name" value="Met_dep_hydrolase_A"/>
    <property type="match status" value="1"/>
</dbReference>
<dbReference type="InterPro" id="IPR051781">
    <property type="entry name" value="Metallo-dep_Hydrolase"/>
</dbReference>
<dbReference type="InterPro" id="IPR032466">
    <property type="entry name" value="Metal_Hydrolase"/>
</dbReference>
<dbReference type="RefSeq" id="WP_130543890.1">
    <property type="nucleotide sequence ID" value="NZ_SGXA01000004.1"/>
</dbReference>
<name>A0A4Q7MHJ6_9BACT</name>
<dbReference type="InterPro" id="IPR006680">
    <property type="entry name" value="Amidohydro-rel"/>
</dbReference>
<protein>
    <submittedName>
        <fullName evidence="3">Imidazolonepropionase-like amidohydrolase</fullName>
    </submittedName>
</protein>
<dbReference type="PROSITE" id="PS50972">
    <property type="entry name" value="PTERIN_BINDING"/>
    <property type="match status" value="1"/>
</dbReference>